<evidence type="ECO:0000256" key="1">
    <source>
        <dbReference type="SAM" id="MobiDB-lite"/>
    </source>
</evidence>
<keyword evidence="3" id="KW-1185">Reference proteome</keyword>
<proteinExistence type="predicted"/>
<gene>
    <name evidence="2" type="ORF">AFUS01_LOCUS39460</name>
</gene>
<dbReference type="AlphaFoldDB" id="A0A8J2LCP9"/>
<sequence length="101" mass="10893">MLAPLLLSEILNLSRHGPDPAVAIILLIFRSKWFNLKSVPSKRAGLVLEFLSSSESSKSDSPEEDSKVTTTGGGIGVEKECNSFVEFCELKDSILRILAGG</sequence>
<protein>
    <submittedName>
        <fullName evidence="2">Uncharacterized protein</fullName>
    </submittedName>
</protein>
<reference evidence="2" key="1">
    <citation type="submission" date="2021-06" db="EMBL/GenBank/DDBJ databases">
        <authorList>
            <person name="Hodson N. C."/>
            <person name="Mongue J. A."/>
            <person name="Jaron S. K."/>
        </authorList>
    </citation>
    <scope>NUCLEOTIDE SEQUENCE</scope>
</reference>
<comment type="caution">
    <text evidence="2">The sequence shown here is derived from an EMBL/GenBank/DDBJ whole genome shotgun (WGS) entry which is preliminary data.</text>
</comment>
<dbReference type="EMBL" id="CAJVCH010552208">
    <property type="protein sequence ID" value="CAG7829601.1"/>
    <property type="molecule type" value="Genomic_DNA"/>
</dbReference>
<accession>A0A8J2LCP9</accession>
<organism evidence="2 3">
    <name type="scientific">Allacma fusca</name>
    <dbReference type="NCBI Taxonomy" id="39272"/>
    <lineage>
        <taxon>Eukaryota</taxon>
        <taxon>Metazoa</taxon>
        <taxon>Ecdysozoa</taxon>
        <taxon>Arthropoda</taxon>
        <taxon>Hexapoda</taxon>
        <taxon>Collembola</taxon>
        <taxon>Symphypleona</taxon>
        <taxon>Sminthuridae</taxon>
        <taxon>Allacma</taxon>
    </lineage>
</organism>
<feature type="compositionally biased region" description="Basic and acidic residues" evidence="1">
    <location>
        <begin position="57"/>
        <end position="67"/>
    </location>
</feature>
<evidence type="ECO:0000313" key="3">
    <source>
        <dbReference type="Proteomes" id="UP000708208"/>
    </source>
</evidence>
<evidence type="ECO:0000313" key="2">
    <source>
        <dbReference type="EMBL" id="CAG7829601.1"/>
    </source>
</evidence>
<feature type="region of interest" description="Disordered" evidence="1">
    <location>
        <begin position="53"/>
        <end position="73"/>
    </location>
</feature>
<name>A0A8J2LCP9_9HEXA</name>
<dbReference type="Proteomes" id="UP000708208">
    <property type="component" value="Unassembled WGS sequence"/>
</dbReference>